<dbReference type="Proteomes" id="UP001056109">
    <property type="component" value="Chromosome"/>
</dbReference>
<proteinExistence type="predicted"/>
<protein>
    <submittedName>
        <fullName evidence="1">Uncharacterized protein</fullName>
    </submittedName>
</protein>
<name>A0ABY5AH28_9ACTO</name>
<gene>
    <name evidence="1" type="ORF">NG665_07975</name>
</gene>
<keyword evidence="2" id="KW-1185">Reference proteome</keyword>
<organism evidence="1 2">
    <name type="scientific">Arcanobacterium pinnipediorum</name>
    <dbReference type="NCBI Taxonomy" id="1503041"/>
    <lineage>
        <taxon>Bacteria</taxon>
        <taxon>Bacillati</taxon>
        <taxon>Actinomycetota</taxon>
        <taxon>Actinomycetes</taxon>
        <taxon>Actinomycetales</taxon>
        <taxon>Actinomycetaceae</taxon>
        <taxon>Arcanobacterium</taxon>
    </lineage>
</organism>
<evidence type="ECO:0000313" key="1">
    <source>
        <dbReference type="EMBL" id="USR79300.1"/>
    </source>
</evidence>
<dbReference type="EMBL" id="CP099547">
    <property type="protein sequence ID" value="USR79300.1"/>
    <property type="molecule type" value="Genomic_DNA"/>
</dbReference>
<evidence type="ECO:0000313" key="2">
    <source>
        <dbReference type="Proteomes" id="UP001056109"/>
    </source>
</evidence>
<reference evidence="1" key="1">
    <citation type="submission" date="2022-06" db="EMBL/GenBank/DDBJ databases">
        <title>Complete Genome Sequence of Arcanobacterium pinnipediorum strain DSM 28752 isolated from a harbour seal.</title>
        <authorList>
            <person name="Borowiak M."/>
            <person name="Kreitlow A."/>
            <person name="Alssahen M."/>
            <person name="Malorny B."/>
            <person name="Laemmler C."/>
            <person name="Prenger-Berninghoff E."/>
            <person name="Siebert U."/>
            <person name="Ploetz M."/>
            <person name="Abdulmawjood A."/>
        </authorList>
    </citation>
    <scope>NUCLEOTIDE SEQUENCE</scope>
    <source>
        <strain evidence="1">DSM 28752</strain>
    </source>
</reference>
<dbReference type="RefSeq" id="WP_252673174.1">
    <property type="nucleotide sequence ID" value="NZ_CP099547.1"/>
</dbReference>
<accession>A0ABY5AH28</accession>
<sequence length="63" mass="6756">MSLTLVPDNNTTREVASATASAQGVLIEARNRRIGLTWEETRATHTMLADLLNTYPALGGDVA</sequence>